<organism evidence="2 3">
    <name type="scientific">Pristionchus pacificus</name>
    <name type="common">Parasitic nematode worm</name>
    <dbReference type="NCBI Taxonomy" id="54126"/>
    <lineage>
        <taxon>Eukaryota</taxon>
        <taxon>Metazoa</taxon>
        <taxon>Ecdysozoa</taxon>
        <taxon>Nematoda</taxon>
        <taxon>Chromadorea</taxon>
        <taxon>Rhabditida</taxon>
        <taxon>Rhabditina</taxon>
        <taxon>Diplogasteromorpha</taxon>
        <taxon>Diplogasteroidea</taxon>
        <taxon>Neodiplogasteridae</taxon>
        <taxon>Pristionchus</taxon>
    </lineage>
</organism>
<accession>A0A2A6D0U6</accession>
<sequence length="168" mass="18039">MNTRAKSLSLFFLSPSPPSILVRYVCSPPITPLCFISNALNCSFCNEEEGEVPDDAAVIGAAVEVEGDPLTDEADDEGDPRKDGRRRADRKVDDELFLRDFSLFDDDEEGETSGEFRFLCRFDRVTGAVEVEEEDAASAAGDAAVAGEVDAAVVAAASSSFFAFAPLQ</sequence>
<name>A0A2A6D0U6_PRIPA</name>
<gene>
    <name evidence="2" type="primary">WBGene00283294</name>
</gene>
<dbReference type="Proteomes" id="UP000005239">
    <property type="component" value="Unassembled WGS sequence"/>
</dbReference>
<protein>
    <submittedName>
        <fullName evidence="2">Uncharacterized protein</fullName>
    </submittedName>
</protein>
<dbReference type="AlphaFoldDB" id="A0A2A6D0U6"/>
<keyword evidence="3" id="KW-1185">Reference proteome</keyword>
<evidence type="ECO:0000256" key="1">
    <source>
        <dbReference type="SAM" id="MobiDB-lite"/>
    </source>
</evidence>
<evidence type="ECO:0000313" key="3">
    <source>
        <dbReference type="Proteomes" id="UP000005239"/>
    </source>
</evidence>
<accession>A0A8R1V307</accession>
<dbReference type="EnsemblMetazoa" id="PPA44925.1">
    <property type="protein sequence ID" value="PPA44925.1"/>
    <property type="gene ID" value="WBGene00283294"/>
</dbReference>
<evidence type="ECO:0000313" key="2">
    <source>
        <dbReference type="EnsemblMetazoa" id="PPA44925.1"/>
    </source>
</evidence>
<feature type="compositionally biased region" description="Acidic residues" evidence="1">
    <location>
        <begin position="65"/>
        <end position="78"/>
    </location>
</feature>
<proteinExistence type="predicted"/>
<reference evidence="3" key="1">
    <citation type="journal article" date="2008" name="Nat. Genet.">
        <title>The Pristionchus pacificus genome provides a unique perspective on nematode lifestyle and parasitism.</title>
        <authorList>
            <person name="Dieterich C."/>
            <person name="Clifton S.W."/>
            <person name="Schuster L.N."/>
            <person name="Chinwalla A."/>
            <person name="Delehaunty K."/>
            <person name="Dinkelacker I."/>
            <person name="Fulton L."/>
            <person name="Fulton R."/>
            <person name="Godfrey J."/>
            <person name="Minx P."/>
            <person name="Mitreva M."/>
            <person name="Roeseler W."/>
            <person name="Tian H."/>
            <person name="Witte H."/>
            <person name="Yang S.P."/>
            <person name="Wilson R.K."/>
            <person name="Sommer R.J."/>
        </authorList>
    </citation>
    <scope>NUCLEOTIDE SEQUENCE [LARGE SCALE GENOMIC DNA]</scope>
    <source>
        <strain evidence="3">PS312</strain>
    </source>
</reference>
<feature type="region of interest" description="Disordered" evidence="1">
    <location>
        <begin position="64"/>
        <end position="87"/>
    </location>
</feature>
<reference evidence="2" key="2">
    <citation type="submission" date="2022-06" db="UniProtKB">
        <authorList>
            <consortium name="EnsemblMetazoa"/>
        </authorList>
    </citation>
    <scope>IDENTIFICATION</scope>
    <source>
        <strain evidence="2">PS312</strain>
    </source>
</reference>